<dbReference type="InterPro" id="IPR003141">
    <property type="entry name" value="Pol/His_phosphatase_N"/>
</dbReference>
<dbReference type="Pfam" id="PF14579">
    <property type="entry name" value="HHH_6"/>
    <property type="match status" value="1"/>
</dbReference>
<dbReference type="CDD" id="cd07431">
    <property type="entry name" value="PHP_PolIIIA"/>
    <property type="match status" value="1"/>
</dbReference>
<evidence type="ECO:0000256" key="1">
    <source>
        <dbReference type="ARBA" id="ARBA00012417"/>
    </source>
</evidence>
<evidence type="ECO:0000256" key="3">
    <source>
        <dbReference type="ARBA" id="ARBA00022695"/>
    </source>
</evidence>
<dbReference type="RefSeq" id="WP_154548955.1">
    <property type="nucleotide sequence ID" value="NZ_VUMX01000017.1"/>
</dbReference>
<dbReference type="InterPro" id="IPR011708">
    <property type="entry name" value="DNA_pol3_alpha_NTPase_dom"/>
</dbReference>
<dbReference type="Gene3D" id="1.10.150.870">
    <property type="match status" value="1"/>
</dbReference>
<evidence type="ECO:0000313" key="9">
    <source>
        <dbReference type="EMBL" id="MST87343.1"/>
    </source>
</evidence>
<dbReference type="OrthoDB" id="9803237at2"/>
<dbReference type="InterPro" id="IPR029460">
    <property type="entry name" value="DNAPol_HHH"/>
</dbReference>
<dbReference type="AlphaFoldDB" id="A0A6A8MEX0"/>
<dbReference type="InterPro" id="IPR004013">
    <property type="entry name" value="PHP_dom"/>
</dbReference>
<dbReference type="NCBIfam" id="TIGR00594">
    <property type="entry name" value="polc"/>
    <property type="match status" value="1"/>
</dbReference>
<evidence type="ECO:0000256" key="6">
    <source>
        <dbReference type="ARBA" id="ARBA00026073"/>
    </source>
</evidence>
<gene>
    <name evidence="9" type="ORF">FYJ62_06790</name>
</gene>
<feature type="domain" description="Polymerase/histidinol phosphatase N-terminal" evidence="8">
    <location>
        <begin position="4"/>
        <end position="71"/>
    </location>
</feature>
<dbReference type="PANTHER" id="PTHR32294:SF0">
    <property type="entry name" value="DNA POLYMERASE III SUBUNIT ALPHA"/>
    <property type="match status" value="1"/>
</dbReference>
<protein>
    <recommendedName>
        <fullName evidence="1">DNA-directed DNA polymerase</fullName>
        <ecNumber evidence="1">2.7.7.7</ecNumber>
    </recommendedName>
</protein>
<evidence type="ECO:0000256" key="5">
    <source>
        <dbReference type="ARBA" id="ARBA00022932"/>
    </source>
</evidence>
<dbReference type="Pfam" id="PF07733">
    <property type="entry name" value="DNA_pol3_alpha"/>
    <property type="match status" value="1"/>
</dbReference>
<evidence type="ECO:0000256" key="4">
    <source>
        <dbReference type="ARBA" id="ARBA00022705"/>
    </source>
</evidence>
<dbReference type="Gene3D" id="1.10.10.1600">
    <property type="entry name" value="Bacterial DNA polymerase III alpha subunit, thumb domain"/>
    <property type="match status" value="1"/>
</dbReference>
<dbReference type="Gene3D" id="3.20.20.140">
    <property type="entry name" value="Metal-dependent hydrolases"/>
    <property type="match status" value="1"/>
</dbReference>
<evidence type="ECO:0000256" key="2">
    <source>
        <dbReference type="ARBA" id="ARBA00022679"/>
    </source>
</evidence>
<proteinExistence type="predicted"/>
<keyword evidence="2" id="KW-0808">Transferase</keyword>
<comment type="catalytic activity">
    <reaction evidence="7">
        <text>DNA(n) + a 2'-deoxyribonucleoside 5'-triphosphate = DNA(n+1) + diphosphate</text>
        <dbReference type="Rhea" id="RHEA:22508"/>
        <dbReference type="Rhea" id="RHEA-COMP:17339"/>
        <dbReference type="Rhea" id="RHEA-COMP:17340"/>
        <dbReference type="ChEBI" id="CHEBI:33019"/>
        <dbReference type="ChEBI" id="CHEBI:61560"/>
        <dbReference type="ChEBI" id="CHEBI:173112"/>
        <dbReference type="EC" id="2.7.7.7"/>
    </reaction>
</comment>
<keyword evidence="10" id="KW-1185">Reference proteome</keyword>
<dbReference type="PANTHER" id="PTHR32294">
    <property type="entry name" value="DNA POLYMERASE III SUBUNIT ALPHA"/>
    <property type="match status" value="1"/>
</dbReference>
<dbReference type="SMART" id="SM00481">
    <property type="entry name" value="POLIIIAc"/>
    <property type="match status" value="1"/>
</dbReference>
<dbReference type="GO" id="GO:0003887">
    <property type="term" value="F:DNA-directed DNA polymerase activity"/>
    <property type="evidence" value="ECO:0007669"/>
    <property type="project" value="UniProtKB-KW"/>
</dbReference>
<organism evidence="9 10">
    <name type="scientific">Lactobacillus porci</name>
    <dbReference type="NCBI Taxonomy" id="2012477"/>
    <lineage>
        <taxon>Bacteria</taxon>
        <taxon>Bacillati</taxon>
        <taxon>Bacillota</taxon>
        <taxon>Bacilli</taxon>
        <taxon>Lactobacillales</taxon>
        <taxon>Lactobacillaceae</taxon>
        <taxon>Lactobacillus</taxon>
    </lineage>
</organism>
<dbReference type="Pfam" id="PF17657">
    <property type="entry name" value="DNA_pol3_finger"/>
    <property type="match status" value="1"/>
</dbReference>
<comment type="caution">
    <text evidence="9">The sequence shown here is derived from an EMBL/GenBank/DDBJ whole genome shotgun (WGS) entry which is preliminary data.</text>
</comment>
<dbReference type="Pfam" id="PF02811">
    <property type="entry name" value="PHP"/>
    <property type="match status" value="1"/>
</dbReference>
<dbReference type="InterPro" id="IPR016195">
    <property type="entry name" value="Pol/histidinol_Pase-like"/>
</dbReference>
<evidence type="ECO:0000313" key="10">
    <source>
        <dbReference type="Proteomes" id="UP000438120"/>
    </source>
</evidence>
<dbReference type="SUPFAM" id="SSF89550">
    <property type="entry name" value="PHP domain-like"/>
    <property type="match status" value="1"/>
</dbReference>
<dbReference type="GO" id="GO:0008408">
    <property type="term" value="F:3'-5' exonuclease activity"/>
    <property type="evidence" value="ECO:0007669"/>
    <property type="project" value="InterPro"/>
</dbReference>
<name>A0A6A8MEX0_9LACO</name>
<sequence>MKIAALETMSANTILSSPVKPRDLVQAAKKRGYEAVALTDVDFSFGLPEFYQAAKEAGIKPILGLSARLSGLVDDQRRYDLVFLAKNQAGYEALMRLSSAACIQTDDLQSDRVLTPGQVKKYFHDLVVIVPASPASELRMMFDQGMSVEEGCRYVEALAGLLDESCDLYLGVYASLILQDYDDYVQQLAAALADKNGDKSPNFQPGLVAVEDVRYLDPEDQFLVKVMDAIKHKRVMSSQEITEKIAEKGSHALAPAQDLADRCQKYGLEAALENSWVIASKCQAEIPFQKPQLPVFAQNVCPTSGEYLAQLANAGLKRIAASLPPARQAEYQKRLDYELQVIHQMGFDDYFLIVADIVANCRKQGVLLGPGRGSAAGSLVAYALDITRVDPLKYGLLFERFLNPARSTMPDIDLDFTSEGQKVAIDYVYRKYGQVARPGQGSDRVARILALTALKAKSALDRVGEVFGLKPLAIAKLKQAMGQQTRLKQAYDQELAFRSLLSASPLNRLVYQTALRLEDLPADTGTHAPGVVISQDSLAARTGLMKGKETPLWTVQQTKEYVEKYGLLKIDFLVLTNLEFFGKVVKRIQAEGIKLVPEQIPLDDPATYRLFQRGQTSLIFQFGSGEMQKFLRQLHPETFADLCAMTALYRPGPKDSIPDYIARKHGKQAVVYPDPSLAPILQETYGYFVYQEQIIQAAQAYAGFSLAQADIFRRAISKKNARLLQDERQRFIKGAKQMGKSAEQAGHVFDQIAPFADYGFNKSHAVAYSLFSYWEAYLEVHFPREFFVEMLDQSRGKDREQAINDARQLGVAVFGPDINQSKSTFSLVNGRICVGFKSILGLSRELIAAITGMPKPITSFDDFLGKLEPDLRKEQALRSLIEAGAFDSLGEDRNELLATLSDRLDNAKLSLDSPMLQQILSIKPYTGEKARPDQKIAMELKAMGFTVTVPLLLQAKLNLGPRFKAGNFSQLPVGGRGSVIAEYKESRDWVAKRGRNAGAPGTNAAFFDGQSQEWVTLFPEAYQRYRQLLKPGGIYLLDLVKKEDNYKQREYSLELRALKALSGKEIAAAKKTREEGEAVTDIQQRRVEKYFDQHYQDMKRLADFSLKEEANAIAQLRSFRIKPDKHGEEMATTIFADSTGSYKVMIFAEQLARLHPDLVQGGYYVLRLEAIKGYPDPSQLEFKLYQLKQFHLRS</sequence>
<dbReference type="InterPro" id="IPR004805">
    <property type="entry name" value="DnaE2/DnaE/PolC"/>
</dbReference>
<accession>A0A6A8MEX0</accession>
<dbReference type="Proteomes" id="UP000438120">
    <property type="component" value="Unassembled WGS sequence"/>
</dbReference>
<dbReference type="EC" id="2.7.7.7" evidence="1"/>
<dbReference type="GO" id="GO:0006260">
    <property type="term" value="P:DNA replication"/>
    <property type="evidence" value="ECO:0007669"/>
    <property type="project" value="UniProtKB-KW"/>
</dbReference>
<keyword evidence="5" id="KW-0239">DNA-directed DNA polymerase</keyword>
<comment type="subunit">
    <text evidence="6">DNA polymerase III contains a core (composed of alpha, epsilon and theta chains) that associates with a tau subunit. This core dimerizes to form the POLIII' complex. PolIII' associates with the gamma complex (composed of gamma, delta, delta', psi and chi chains) and with the beta chain to form the complete DNA polymerase III complex.</text>
</comment>
<dbReference type="EMBL" id="VUMX01000017">
    <property type="protein sequence ID" value="MST87343.1"/>
    <property type="molecule type" value="Genomic_DNA"/>
</dbReference>
<evidence type="ECO:0000259" key="8">
    <source>
        <dbReference type="SMART" id="SM00481"/>
    </source>
</evidence>
<evidence type="ECO:0000256" key="7">
    <source>
        <dbReference type="ARBA" id="ARBA00049244"/>
    </source>
</evidence>
<dbReference type="InterPro" id="IPR041931">
    <property type="entry name" value="DNA_pol3_alpha_thumb_dom"/>
</dbReference>
<keyword evidence="4" id="KW-0235">DNA replication</keyword>
<dbReference type="InterPro" id="IPR040982">
    <property type="entry name" value="DNA_pol3_finger"/>
</dbReference>
<keyword evidence="3" id="KW-0548">Nucleotidyltransferase</keyword>
<reference evidence="9 10" key="1">
    <citation type="submission" date="2019-08" db="EMBL/GenBank/DDBJ databases">
        <title>In-depth cultivation of the pig gut microbiome towards novel bacterial diversity and tailored functional studies.</title>
        <authorList>
            <person name="Wylensek D."/>
            <person name="Hitch T.C.A."/>
            <person name="Clavel T."/>
        </authorList>
    </citation>
    <scope>NUCLEOTIDE SEQUENCE [LARGE SCALE GENOMIC DNA]</scope>
    <source>
        <strain evidence="9 10">Bifido-178-WT-2B</strain>
    </source>
</reference>